<sequence length="29" mass="3433">MADIGLEHQLNSRLKETFWRSNVDDRGED</sequence>
<accession>T1JZD1</accession>
<dbReference type="EnsemblMetazoa" id="tetur03g03530.1">
    <property type="protein sequence ID" value="tetur03g03530.1"/>
    <property type="gene ID" value="tetur03g03530"/>
</dbReference>
<dbReference type="Proteomes" id="UP000015104">
    <property type="component" value="Unassembled WGS sequence"/>
</dbReference>
<dbReference type="EMBL" id="CAEY01001120">
    <property type="status" value="NOT_ANNOTATED_CDS"/>
    <property type="molecule type" value="Genomic_DNA"/>
</dbReference>
<proteinExistence type="predicted"/>
<keyword evidence="2" id="KW-1185">Reference proteome</keyword>
<organism evidence="1 2">
    <name type="scientific">Tetranychus urticae</name>
    <name type="common">Two-spotted spider mite</name>
    <dbReference type="NCBI Taxonomy" id="32264"/>
    <lineage>
        <taxon>Eukaryota</taxon>
        <taxon>Metazoa</taxon>
        <taxon>Ecdysozoa</taxon>
        <taxon>Arthropoda</taxon>
        <taxon>Chelicerata</taxon>
        <taxon>Arachnida</taxon>
        <taxon>Acari</taxon>
        <taxon>Acariformes</taxon>
        <taxon>Trombidiformes</taxon>
        <taxon>Prostigmata</taxon>
        <taxon>Eleutherengona</taxon>
        <taxon>Raphignathae</taxon>
        <taxon>Tetranychoidea</taxon>
        <taxon>Tetranychidae</taxon>
        <taxon>Tetranychus</taxon>
    </lineage>
</organism>
<evidence type="ECO:0000313" key="2">
    <source>
        <dbReference type="Proteomes" id="UP000015104"/>
    </source>
</evidence>
<reference evidence="2" key="1">
    <citation type="submission" date="2011-08" db="EMBL/GenBank/DDBJ databases">
        <authorList>
            <person name="Rombauts S."/>
        </authorList>
    </citation>
    <scope>NUCLEOTIDE SEQUENCE</scope>
    <source>
        <strain evidence="2">London</strain>
    </source>
</reference>
<name>T1JZD1_TETUR</name>
<dbReference type="AlphaFoldDB" id="T1JZD1"/>
<protein>
    <submittedName>
        <fullName evidence="1">Uncharacterized protein</fullName>
    </submittedName>
</protein>
<evidence type="ECO:0000313" key="1">
    <source>
        <dbReference type="EnsemblMetazoa" id="tetur03g03530.1"/>
    </source>
</evidence>
<dbReference type="HOGENOM" id="CLU_3410993_0_0_1"/>
<reference evidence="1" key="2">
    <citation type="submission" date="2015-06" db="UniProtKB">
        <authorList>
            <consortium name="EnsemblMetazoa"/>
        </authorList>
    </citation>
    <scope>IDENTIFICATION</scope>
</reference>